<feature type="non-terminal residue" evidence="2">
    <location>
        <position position="1"/>
    </location>
</feature>
<reference evidence="2" key="1">
    <citation type="submission" date="2023-10" db="EMBL/GenBank/DDBJ databases">
        <title>Genome assembly of Pristionchus species.</title>
        <authorList>
            <person name="Yoshida K."/>
            <person name="Sommer R.J."/>
        </authorList>
    </citation>
    <scope>NUCLEOTIDE SEQUENCE</scope>
    <source>
        <strain evidence="2">RS0144</strain>
    </source>
</reference>
<proteinExistence type="predicted"/>
<feature type="transmembrane region" description="Helical" evidence="1">
    <location>
        <begin position="12"/>
        <end position="32"/>
    </location>
</feature>
<evidence type="ECO:0000256" key="1">
    <source>
        <dbReference type="SAM" id="Phobius"/>
    </source>
</evidence>
<keyword evidence="1" id="KW-0472">Membrane</keyword>
<keyword evidence="1" id="KW-0812">Transmembrane</keyword>
<keyword evidence="3" id="KW-1185">Reference proteome</keyword>
<gene>
    <name evidence="2" type="ORF">PENTCL1PPCAC_17236</name>
</gene>
<dbReference type="Proteomes" id="UP001432027">
    <property type="component" value="Unassembled WGS sequence"/>
</dbReference>
<feature type="transmembrane region" description="Helical" evidence="1">
    <location>
        <begin position="44"/>
        <end position="63"/>
    </location>
</feature>
<name>A0AAV5TKV9_9BILA</name>
<evidence type="ECO:0008006" key="4">
    <source>
        <dbReference type="Google" id="ProtNLM"/>
    </source>
</evidence>
<comment type="caution">
    <text evidence="2">The sequence shown here is derived from an EMBL/GenBank/DDBJ whole genome shotgun (WGS) entry which is preliminary data.</text>
</comment>
<dbReference type="EMBL" id="BTSX01000004">
    <property type="protein sequence ID" value="GMS95060.1"/>
    <property type="molecule type" value="Genomic_DNA"/>
</dbReference>
<sequence>FCKIISVVIHYFAVMGVACFVFEAIFANSMVHNKRKKNGIIPPFLNYIAPIIIALIPCLLTYFTNKKYYGVSGLHCFVITELPIMYAF</sequence>
<dbReference type="AlphaFoldDB" id="A0AAV5TKV9"/>
<evidence type="ECO:0000313" key="3">
    <source>
        <dbReference type="Proteomes" id="UP001432027"/>
    </source>
</evidence>
<evidence type="ECO:0000313" key="2">
    <source>
        <dbReference type="EMBL" id="GMS95060.1"/>
    </source>
</evidence>
<organism evidence="2 3">
    <name type="scientific">Pristionchus entomophagus</name>
    <dbReference type="NCBI Taxonomy" id="358040"/>
    <lineage>
        <taxon>Eukaryota</taxon>
        <taxon>Metazoa</taxon>
        <taxon>Ecdysozoa</taxon>
        <taxon>Nematoda</taxon>
        <taxon>Chromadorea</taxon>
        <taxon>Rhabditida</taxon>
        <taxon>Rhabditina</taxon>
        <taxon>Diplogasteromorpha</taxon>
        <taxon>Diplogasteroidea</taxon>
        <taxon>Neodiplogasteridae</taxon>
        <taxon>Pristionchus</taxon>
    </lineage>
</organism>
<feature type="non-terminal residue" evidence="2">
    <location>
        <position position="88"/>
    </location>
</feature>
<feature type="transmembrane region" description="Helical" evidence="1">
    <location>
        <begin position="69"/>
        <end position="87"/>
    </location>
</feature>
<keyword evidence="1" id="KW-1133">Transmembrane helix</keyword>
<protein>
    <recommendedName>
        <fullName evidence="4">G protein-coupled receptor</fullName>
    </recommendedName>
</protein>
<accession>A0AAV5TKV9</accession>